<name>A0A346XUK0_9ACTN</name>
<evidence type="ECO:0000256" key="2">
    <source>
        <dbReference type="ARBA" id="ARBA00022795"/>
    </source>
</evidence>
<dbReference type="PANTHER" id="PTHR39190">
    <property type="entry name" value="FLAGELLAR ASSEMBLY FACTOR FLIW"/>
    <property type="match status" value="1"/>
</dbReference>
<dbReference type="GO" id="GO:0044780">
    <property type="term" value="P:bacterial-type flagellum assembly"/>
    <property type="evidence" value="ECO:0007669"/>
    <property type="project" value="UniProtKB-UniRule"/>
</dbReference>
<dbReference type="RefSeq" id="WP_164709984.1">
    <property type="nucleotide sequence ID" value="NZ_CP031165.1"/>
</dbReference>
<reference evidence="5 6" key="1">
    <citation type="submission" date="2018-09" db="EMBL/GenBank/DDBJ databases">
        <title>Complete genome sequence of Euzebya sp. DY32-46 isolated from seawater of Pacific Ocean.</title>
        <authorList>
            <person name="Xu L."/>
            <person name="Wu Y.-H."/>
            <person name="Xu X.-W."/>
        </authorList>
    </citation>
    <scope>NUCLEOTIDE SEQUENCE [LARGE SCALE GENOMIC DNA]</scope>
    <source>
        <strain evidence="5 6">DY32-46</strain>
    </source>
</reference>
<proteinExistence type="inferred from homology"/>
<evidence type="ECO:0000256" key="3">
    <source>
        <dbReference type="ARBA" id="ARBA00022845"/>
    </source>
</evidence>
<dbReference type="Proteomes" id="UP000264006">
    <property type="component" value="Chromosome"/>
</dbReference>
<dbReference type="HAMAP" id="MF_01185">
    <property type="entry name" value="FliW"/>
    <property type="match status" value="1"/>
</dbReference>
<dbReference type="PANTHER" id="PTHR39190:SF1">
    <property type="entry name" value="FLAGELLAR ASSEMBLY FACTOR FLIW"/>
    <property type="match status" value="1"/>
</dbReference>
<dbReference type="GO" id="GO:0005737">
    <property type="term" value="C:cytoplasm"/>
    <property type="evidence" value="ECO:0007669"/>
    <property type="project" value="UniProtKB-SubCell"/>
</dbReference>
<dbReference type="InterPro" id="IPR003775">
    <property type="entry name" value="Flagellar_assembly_factor_FliW"/>
</dbReference>
<gene>
    <name evidence="4" type="primary">fliW</name>
    <name evidence="5" type="ORF">DVS28_a1197</name>
</gene>
<comment type="subcellular location">
    <subcellularLocation>
        <location evidence="4">Cytoplasm</location>
    </subcellularLocation>
</comment>
<dbReference type="GO" id="GO:0006417">
    <property type="term" value="P:regulation of translation"/>
    <property type="evidence" value="ECO:0007669"/>
    <property type="project" value="UniProtKB-KW"/>
</dbReference>
<comment type="similarity">
    <text evidence="4">Belongs to the FliW family.</text>
</comment>
<dbReference type="Gene3D" id="2.30.290.10">
    <property type="entry name" value="BH3618-like"/>
    <property type="match status" value="1"/>
</dbReference>
<dbReference type="AlphaFoldDB" id="A0A346XUK0"/>
<keyword evidence="3 4" id="KW-0810">Translation regulation</keyword>
<comment type="function">
    <text evidence="4">Acts as an anti-CsrA protein, binds CsrA and prevents it from repressing translation of its target genes, one of which is flagellin. Binds to flagellin and participates in the assembly of the flagellum.</text>
</comment>
<evidence type="ECO:0000313" key="6">
    <source>
        <dbReference type="Proteomes" id="UP000264006"/>
    </source>
</evidence>
<dbReference type="SUPFAM" id="SSF141457">
    <property type="entry name" value="BH3618-like"/>
    <property type="match status" value="1"/>
</dbReference>
<keyword evidence="4" id="KW-0143">Chaperone</keyword>
<keyword evidence="6" id="KW-1185">Reference proteome</keyword>
<evidence type="ECO:0000256" key="4">
    <source>
        <dbReference type="HAMAP-Rule" id="MF_01185"/>
    </source>
</evidence>
<sequence>MATPVMTEPETDTAFVEFVSAVPGFPDARTWGMEVWGDDPSSPFSVMRNVETEGLEFVVVSPFVFFPDYEPELDDATVGSLDLTVAEDAVVLVVLTIGESIEETTANLLGPIVINTRNNRAVQAILHQPGLSTKTPLIGS</sequence>
<comment type="subunit">
    <text evidence="4">Interacts with translational regulator CsrA and flagellin(s).</text>
</comment>
<keyword evidence="5" id="KW-0969">Cilium</keyword>
<dbReference type="KEGG" id="euz:DVS28_a1197"/>
<evidence type="ECO:0000313" key="5">
    <source>
        <dbReference type="EMBL" id="AXV05897.1"/>
    </source>
</evidence>
<keyword evidence="1 4" id="KW-0963">Cytoplasm</keyword>
<accession>A0A346XUK0</accession>
<protein>
    <recommendedName>
        <fullName evidence="4">Flagellar assembly factor FliW</fullName>
    </recommendedName>
</protein>
<dbReference type="Pfam" id="PF02623">
    <property type="entry name" value="FliW"/>
    <property type="match status" value="1"/>
</dbReference>
<keyword evidence="2 4" id="KW-1005">Bacterial flagellum biogenesis</keyword>
<dbReference type="EMBL" id="CP031165">
    <property type="protein sequence ID" value="AXV05897.1"/>
    <property type="molecule type" value="Genomic_DNA"/>
</dbReference>
<dbReference type="InterPro" id="IPR024046">
    <property type="entry name" value="Flagellar_assmbl_FliW_dom_sf"/>
</dbReference>
<keyword evidence="5" id="KW-0966">Cell projection</keyword>
<keyword evidence="5" id="KW-0282">Flagellum</keyword>
<evidence type="ECO:0000256" key="1">
    <source>
        <dbReference type="ARBA" id="ARBA00022490"/>
    </source>
</evidence>
<organism evidence="5 6">
    <name type="scientific">Euzebya pacifica</name>
    <dbReference type="NCBI Taxonomy" id="1608957"/>
    <lineage>
        <taxon>Bacteria</taxon>
        <taxon>Bacillati</taxon>
        <taxon>Actinomycetota</taxon>
        <taxon>Nitriliruptoria</taxon>
        <taxon>Euzebyales</taxon>
    </lineage>
</organism>